<protein>
    <submittedName>
        <fullName evidence="2">PEROXIDASE_4 domain-containing protein</fullName>
    </submittedName>
</protein>
<organism evidence="1 2">
    <name type="scientific">Macrostomum lignano</name>
    <dbReference type="NCBI Taxonomy" id="282301"/>
    <lineage>
        <taxon>Eukaryota</taxon>
        <taxon>Metazoa</taxon>
        <taxon>Spiralia</taxon>
        <taxon>Lophotrochozoa</taxon>
        <taxon>Platyhelminthes</taxon>
        <taxon>Rhabditophora</taxon>
        <taxon>Macrostomorpha</taxon>
        <taxon>Macrostomida</taxon>
        <taxon>Macrostomidae</taxon>
        <taxon>Macrostomum</taxon>
    </lineage>
</organism>
<evidence type="ECO:0000313" key="2">
    <source>
        <dbReference type="WBParaSite" id="maker-unitig_43476-snap-gene-0.1-mRNA-1"/>
    </source>
</evidence>
<sequence>KAKTKHQNAEAGPFVFPTNQKFASRSALFDKNGDGSASARRRSARLCAASARCPATPSCRRWCVRSTRRQRACIEFNEFAAMMAERYLIGVRAAQAMRETCARLF</sequence>
<dbReference type="Proteomes" id="UP000095280">
    <property type="component" value="Unplaced"/>
</dbReference>
<accession>A0A1I8FQE4</accession>
<evidence type="ECO:0000313" key="1">
    <source>
        <dbReference type="Proteomes" id="UP000095280"/>
    </source>
</evidence>
<reference evidence="2" key="1">
    <citation type="submission" date="2016-11" db="UniProtKB">
        <authorList>
            <consortium name="WormBaseParasite"/>
        </authorList>
    </citation>
    <scope>IDENTIFICATION</scope>
</reference>
<keyword evidence="1" id="KW-1185">Reference proteome</keyword>
<dbReference type="WBParaSite" id="maker-unitig_43476-snap-gene-0.1-mRNA-1">
    <property type="protein sequence ID" value="maker-unitig_43476-snap-gene-0.1-mRNA-1"/>
    <property type="gene ID" value="maker-unitig_43476-snap-gene-0.1"/>
</dbReference>
<name>A0A1I8FQE4_9PLAT</name>
<dbReference type="AlphaFoldDB" id="A0A1I8FQE4"/>
<proteinExistence type="predicted"/>